<feature type="compositionally biased region" description="Basic and acidic residues" evidence="1">
    <location>
        <begin position="221"/>
        <end position="232"/>
    </location>
</feature>
<evidence type="ECO:0000313" key="3">
    <source>
        <dbReference type="Proteomes" id="UP000199213"/>
    </source>
</evidence>
<gene>
    <name evidence="2" type="ORF">SAMN04487820_10615</name>
</gene>
<keyword evidence="3" id="KW-1185">Reference proteome</keyword>
<sequence length="232" mass="25414">MHSFRDPQGCAAAGLDRPTSCTQQWRTCPQLPPKLPTRCPQIYPQPDRAITAYPQALGTTCENLGDRLWINTPQLWTTRLVDKLVHSAACSSPSCPQGSPQRGSATQQRKTGLSPISTGPTTPALFGFSLKERGNEVGRRVKINFSAAPDSTSRETPDPRHGRRAHALPWETHRAESRRGSAALGGGSKHDSPYPLRFAVHSTPASRSTRLSTTETSWNRNRKDTHEDPSGT</sequence>
<dbReference type="EMBL" id="FNFM01000006">
    <property type="protein sequence ID" value="SDK26149.1"/>
    <property type="molecule type" value="Genomic_DNA"/>
</dbReference>
<feature type="compositionally biased region" description="Polar residues" evidence="1">
    <location>
        <begin position="105"/>
        <end position="121"/>
    </location>
</feature>
<feature type="compositionally biased region" description="Low complexity" evidence="1">
    <location>
        <begin position="206"/>
        <end position="217"/>
    </location>
</feature>
<accession>A0A1G9AFL2</accession>
<protein>
    <submittedName>
        <fullName evidence="2">Uncharacterized protein</fullName>
    </submittedName>
</protein>
<evidence type="ECO:0000256" key="1">
    <source>
        <dbReference type="SAM" id="MobiDB-lite"/>
    </source>
</evidence>
<proteinExistence type="predicted"/>
<name>A0A1G9AFL2_ACTMZ</name>
<feature type="region of interest" description="Disordered" evidence="1">
    <location>
        <begin position="91"/>
        <end position="126"/>
    </location>
</feature>
<evidence type="ECO:0000313" key="2">
    <source>
        <dbReference type="EMBL" id="SDK26149.1"/>
    </source>
</evidence>
<dbReference type="AlphaFoldDB" id="A0A1G9AFL2"/>
<feature type="compositionally biased region" description="Low complexity" evidence="1">
    <location>
        <begin position="91"/>
        <end position="104"/>
    </location>
</feature>
<reference evidence="3" key="1">
    <citation type="submission" date="2016-10" db="EMBL/GenBank/DDBJ databases">
        <authorList>
            <person name="Varghese N."/>
            <person name="Submissions S."/>
        </authorList>
    </citation>
    <scope>NUCLEOTIDE SEQUENCE [LARGE SCALE GENOMIC DNA]</scope>
    <source>
        <strain evidence="3">DSM 45460</strain>
    </source>
</reference>
<organism evidence="2 3">
    <name type="scientific">Actinopolyspora mzabensis</name>
    <dbReference type="NCBI Taxonomy" id="995066"/>
    <lineage>
        <taxon>Bacteria</taxon>
        <taxon>Bacillati</taxon>
        <taxon>Actinomycetota</taxon>
        <taxon>Actinomycetes</taxon>
        <taxon>Actinopolysporales</taxon>
        <taxon>Actinopolysporaceae</taxon>
        <taxon>Actinopolyspora</taxon>
    </lineage>
</organism>
<feature type="region of interest" description="Disordered" evidence="1">
    <location>
        <begin position="140"/>
        <end position="232"/>
    </location>
</feature>
<dbReference type="Proteomes" id="UP000199213">
    <property type="component" value="Unassembled WGS sequence"/>
</dbReference>